<sequence>MGVLKSILLLLIFLTCSIIGYLYGKSFSLRLENLIILEQCIKILETEVVYGLTPLPEALSNVHKKGKVKVSYIFSEIKNDLIQNKRGGVYDSFLSVEDKLYNNLNFKKEDVETFLSLGRVLGTSDRTDQQKNFILVSNQIATQIFEAREEKNKNEKLYRNLGVITGTAIIILLI</sequence>
<dbReference type="PIRSF" id="PIRSF021435">
    <property type="entry name" value="SpoIIIAB"/>
    <property type="match status" value="1"/>
</dbReference>
<comment type="caution">
    <text evidence="2">The sequence shown here is derived from an EMBL/GenBank/DDBJ whole genome shotgun (WGS) entry which is preliminary data.</text>
</comment>
<dbReference type="RefSeq" id="WP_154437920.1">
    <property type="nucleotide sequence ID" value="NZ_JAHLPJ010000001.1"/>
</dbReference>
<evidence type="ECO:0000256" key="1">
    <source>
        <dbReference type="SAM" id="Phobius"/>
    </source>
</evidence>
<evidence type="ECO:0000313" key="2">
    <source>
        <dbReference type="EMBL" id="MST99889.1"/>
    </source>
</evidence>
<feature type="transmembrane region" description="Helical" evidence="1">
    <location>
        <begin position="6"/>
        <end position="24"/>
    </location>
</feature>
<gene>
    <name evidence="2" type="ORF">FYJ83_00225</name>
</gene>
<proteinExistence type="predicted"/>
<keyword evidence="1" id="KW-1133">Transmembrane helix</keyword>
<evidence type="ECO:0000313" key="3">
    <source>
        <dbReference type="Proteomes" id="UP000469523"/>
    </source>
</evidence>
<name>A0A6N7XVT3_9FIRM</name>
<organism evidence="2 3">
    <name type="scientific">Tissierella pigra</name>
    <dbReference type="NCBI Taxonomy" id="2607614"/>
    <lineage>
        <taxon>Bacteria</taxon>
        <taxon>Bacillati</taxon>
        <taxon>Bacillota</taxon>
        <taxon>Tissierellia</taxon>
        <taxon>Tissierellales</taxon>
        <taxon>Tissierellaceae</taxon>
        <taxon>Tissierella</taxon>
    </lineage>
</organism>
<keyword evidence="3" id="KW-1185">Reference proteome</keyword>
<dbReference type="Proteomes" id="UP000469523">
    <property type="component" value="Unassembled WGS sequence"/>
</dbReference>
<dbReference type="EMBL" id="VUNQ01000001">
    <property type="protein sequence ID" value="MST99889.1"/>
    <property type="molecule type" value="Genomic_DNA"/>
</dbReference>
<protein>
    <submittedName>
        <fullName evidence="2">Stage III sporulation protein AB</fullName>
    </submittedName>
</protein>
<accession>A0A6N7XVT3</accession>
<dbReference type="Pfam" id="PF09548">
    <property type="entry name" value="Spore_III_AB"/>
    <property type="match status" value="1"/>
</dbReference>
<keyword evidence="1" id="KW-0472">Membrane</keyword>
<dbReference type="InterPro" id="IPR014198">
    <property type="entry name" value="Spore_III_AB"/>
</dbReference>
<keyword evidence="1" id="KW-0812">Transmembrane</keyword>
<reference evidence="2 3" key="1">
    <citation type="submission" date="2019-09" db="EMBL/GenBank/DDBJ databases">
        <title>In-depth cultivation of the pig gut microbiome towards novel bacterial diversity and tailored functional studies.</title>
        <authorList>
            <person name="Wylensek D."/>
            <person name="Hitch T.C.A."/>
            <person name="Clavel T."/>
        </authorList>
    </citation>
    <scope>NUCLEOTIDE SEQUENCE [LARGE SCALE GENOMIC DNA]</scope>
    <source>
        <strain evidence="2 3">WCA3-693-APC-4?</strain>
    </source>
</reference>
<dbReference type="AlphaFoldDB" id="A0A6N7XVT3"/>